<dbReference type="InterPro" id="IPR020631">
    <property type="entry name" value="THF_DH/CycHdrlase_NAD-bd_dom"/>
</dbReference>
<keyword evidence="10 11" id="KW-0511">Multifunctional enzyme</keyword>
<dbReference type="InterPro" id="IPR036291">
    <property type="entry name" value="NAD(P)-bd_dom_sf"/>
</dbReference>
<dbReference type="AlphaFoldDB" id="A0A1G2TIR3"/>
<comment type="subunit">
    <text evidence="2 11">Homodimer.</text>
</comment>
<accession>A0A1G2TIR3</accession>
<dbReference type="GO" id="GO:0004488">
    <property type="term" value="F:methylenetetrahydrofolate dehydrogenase (NADP+) activity"/>
    <property type="evidence" value="ECO:0007669"/>
    <property type="project" value="UniProtKB-UniRule"/>
</dbReference>
<dbReference type="Gene3D" id="3.40.50.10860">
    <property type="entry name" value="Leucine Dehydrogenase, chain A, domain 1"/>
    <property type="match status" value="1"/>
</dbReference>
<organism evidence="14 15">
    <name type="scientific">Candidatus Zambryskibacteria bacterium RIFCSPHIGHO2_02_FULL_43_14</name>
    <dbReference type="NCBI Taxonomy" id="1802748"/>
    <lineage>
        <taxon>Bacteria</taxon>
        <taxon>Candidatus Zambryskiibacteriota</taxon>
    </lineage>
</organism>
<evidence type="ECO:0000256" key="9">
    <source>
        <dbReference type="ARBA" id="ARBA00023167"/>
    </source>
</evidence>
<evidence type="ECO:0000256" key="11">
    <source>
        <dbReference type="HAMAP-Rule" id="MF_01576"/>
    </source>
</evidence>
<keyword evidence="11" id="KW-0028">Amino-acid biosynthesis</keyword>
<dbReference type="GO" id="GO:0000105">
    <property type="term" value="P:L-histidine biosynthetic process"/>
    <property type="evidence" value="ECO:0007669"/>
    <property type="project" value="UniProtKB-KW"/>
</dbReference>
<protein>
    <recommendedName>
        <fullName evidence="11">Bifunctional protein FolD</fullName>
    </recommendedName>
    <domain>
        <recommendedName>
            <fullName evidence="11">Methylenetetrahydrofolate dehydrogenase</fullName>
            <ecNumber evidence="11">1.5.1.5</ecNumber>
        </recommendedName>
    </domain>
    <domain>
        <recommendedName>
            <fullName evidence="11">Methenyltetrahydrofolate cyclohydrolase</fullName>
            <ecNumber evidence="11">3.5.4.9</ecNumber>
        </recommendedName>
    </domain>
</protein>
<dbReference type="Gene3D" id="3.40.50.720">
    <property type="entry name" value="NAD(P)-binding Rossmann-like Domain"/>
    <property type="match status" value="1"/>
</dbReference>
<name>A0A1G2TIR3_9BACT</name>
<comment type="similarity">
    <text evidence="11">Belongs to the tetrahydrofolate dehydrogenase/cyclohydrolase family.</text>
</comment>
<dbReference type="CDD" id="cd01080">
    <property type="entry name" value="NAD_bind_m-THF_DH_Cyclohyd"/>
    <property type="match status" value="1"/>
</dbReference>
<evidence type="ECO:0000256" key="2">
    <source>
        <dbReference type="ARBA" id="ARBA00011738"/>
    </source>
</evidence>
<evidence type="ECO:0000256" key="10">
    <source>
        <dbReference type="ARBA" id="ARBA00023268"/>
    </source>
</evidence>
<gene>
    <name evidence="11" type="primary">folD</name>
    <name evidence="14" type="ORF">A3C70_02090</name>
</gene>
<reference evidence="14 15" key="1">
    <citation type="journal article" date="2016" name="Nat. Commun.">
        <title>Thousands of microbial genomes shed light on interconnected biogeochemical processes in an aquifer system.</title>
        <authorList>
            <person name="Anantharaman K."/>
            <person name="Brown C.T."/>
            <person name="Hug L.A."/>
            <person name="Sharon I."/>
            <person name="Castelle C.J."/>
            <person name="Probst A.J."/>
            <person name="Thomas B.C."/>
            <person name="Singh A."/>
            <person name="Wilkins M.J."/>
            <person name="Karaoz U."/>
            <person name="Brodie E.L."/>
            <person name="Williams K.H."/>
            <person name="Hubbard S.S."/>
            <person name="Banfield J.F."/>
        </authorList>
    </citation>
    <scope>NUCLEOTIDE SEQUENCE [LARGE SCALE GENOMIC DNA]</scope>
</reference>
<evidence type="ECO:0000256" key="5">
    <source>
        <dbReference type="ARBA" id="ARBA00022801"/>
    </source>
</evidence>
<keyword evidence="6 11" id="KW-0521">NADP</keyword>
<comment type="catalytic activity">
    <reaction evidence="11">
        <text>(6R)-5,10-methylene-5,6,7,8-tetrahydrofolate + NADP(+) = (6R)-5,10-methenyltetrahydrofolate + NADPH</text>
        <dbReference type="Rhea" id="RHEA:22812"/>
        <dbReference type="ChEBI" id="CHEBI:15636"/>
        <dbReference type="ChEBI" id="CHEBI:57455"/>
        <dbReference type="ChEBI" id="CHEBI:57783"/>
        <dbReference type="ChEBI" id="CHEBI:58349"/>
        <dbReference type="EC" id="1.5.1.5"/>
    </reaction>
</comment>
<comment type="function">
    <text evidence="11">Catalyzes the oxidation of 5,10-methylenetetrahydrofolate to 5,10-methenyltetrahydrofolate and then the hydrolysis of 5,10-methenyltetrahydrofolate to 10-formyltetrahydrofolate.</text>
</comment>
<feature type="domain" description="Tetrahydrofolate dehydrogenase/cyclohydrolase catalytic" evidence="12">
    <location>
        <begin position="5"/>
        <end position="116"/>
    </location>
</feature>
<dbReference type="Pfam" id="PF00763">
    <property type="entry name" value="THF_DHG_CYH"/>
    <property type="match status" value="1"/>
</dbReference>
<dbReference type="EMBL" id="MHVR01000001">
    <property type="protein sequence ID" value="OHA97073.1"/>
    <property type="molecule type" value="Genomic_DNA"/>
</dbReference>
<keyword evidence="7 11" id="KW-0560">Oxidoreductase</keyword>
<evidence type="ECO:0000256" key="8">
    <source>
        <dbReference type="ARBA" id="ARBA00023102"/>
    </source>
</evidence>
<evidence type="ECO:0000313" key="14">
    <source>
        <dbReference type="EMBL" id="OHA97073.1"/>
    </source>
</evidence>
<dbReference type="InterPro" id="IPR000672">
    <property type="entry name" value="THF_DH/CycHdrlase"/>
</dbReference>
<dbReference type="GO" id="GO:0004477">
    <property type="term" value="F:methenyltetrahydrofolate cyclohydrolase activity"/>
    <property type="evidence" value="ECO:0007669"/>
    <property type="project" value="UniProtKB-UniRule"/>
</dbReference>
<keyword evidence="9 11" id="KW-0486">Methionine biosynthesis</keyword>
<dbReference type="Proteomes" id="UP000178175">
    <property type="component" value="Unassembled WGS sequence"/>
</dbReference>
<dbReference type="GO" id="GO:0009086">
    <property type="term" value="P:methionine biosynthetic process"/>
    <property type="evidence" value="ECO:0007669"/>
    <property type="project" value="UniProtKB-KW"/>
</dbReference>
<feature type="binding site" evidence="11">
    <location>
        <position position="227"/>
    </location>
    <ligand>
        <name>NADP(+)</name>
        <dbReference type="ChEBI" id="CHEBI:58349"/>
    </ligand>
</feature>
<evidence type="ECO:0000313" key="15">
    <source>
        <dbReference type="Proteomes" id="UP000178175"/>
    </source>
</evidence>
<dbReference type="GO" id="GO:0006164">
    <property type="term" value="P:purine nucleotide biosynthetic process"/>
    <property type="evidence" value="ECO:0007669"/>
    <property type="project" value="UniProtKB-KW"/>
</dbReference>
<evidence type="ECO:0000256" key="7">
    <source>
        <dbReference type="ARBA" id="ARBA00023002"/>
    </source>
</evidence>
<sequence>MSIILDGKKLSNRLALKLMAKISKLAINPKLVIIQIGNLDRTNVYIKKKKEFAEKIGAKVLHEKYPKNIQIEKVISNILKFNKDRSIHGIIVQLPLPKNFDTTRIIMAIDQRKDVDGLTAKNTRLLFDKKNGFVPATAKGILTLFKNYKIDLTGKKITMVGQSSLVGRPIALALLNEGATVTVCHTHTRNLKEETKRADIIVVAAGHPGLITKNHVSSGQIVIDVGITLKNGKVVGDVDYEKVSKIVKAITPVPGGVGPMTVFSLFENLVKAYLLNSSNL</sequence>
<dbReference type="SUPFAM" id="SSF53223">
    <property type="entry name" value="Aminoacid dehydrogenase-like, N-terminal domain"/>
    <property type="match status" value="1"/>
</dbReference>
<dbReference type="PANTHER" id="PTHR48099">
    <property type="entry name" value="C-1-TETRAHYDROFOLATE SYNTHASE, CYTOPLASMIC-RELATED"/>
    <property type="match status" value="1"/>
</dbReference>
<dbReference type="PRINTS" id="PR00085">
    <property type="entry name" value="THFDHDRGNASE"/>
</dbReference>
<dbReference type="Pfam" id="PF02882">
    <property type="entry name" value="THF_DHG_CYH_C"/>
    <property type="match status" value="1"/>
</dbReference>
<dbReference type="InterPro" id="IPR046346">
    <property type="entry name" value="Aminoacid_DH-like_N_sf"/>
</dbReference>
<comment type="catalytic activity">
    <reaction evidence="11">
        <text>(6R)-5,10-methenyltetrahydrofolate + H2O = (6R)-10-formyltetrahydrofolate + H(+)</text>
        <dbReference type="Rhea" id="RHEA:23700"/>
        <dbReference type="ChEBI" id="CHEBI:15377"/>
        <dbReference type="ChEBI" id="CHEBI:15378"/>
        <dbReference type="ChEBI" id="CHEBI:57455"/>
        <dbReference type="ChEBI" id="CHEBI:195366"/>
        <dbReference type="EC" id="3.5.4.9"/>
    </reaction>
</comment>
<dbReference type="GO" id="GO:0005829">
    <property type="term" value="C:cytosol"/>
    <property type="evidence" value="ECO:0007669"/>
    <property type="project" value="TreeGrafter"/>
</dbReference>
<evidence type="ECO:0000259" key="12">
    <source>
        <dbReference type="Pfam" id="PF00763"/>
    </source>
</evidence>
<dbReference type="UniPathway" id="UPA00193"/>
<dbReference type="EC" id="1.5.1.5" evidence="11"/>
<dbReference type="InterPro" id="IPR020630">
    <property type="entry name" value="THF_DH/CycHdrlase_cat_dom"/>
</dbReference>
<keyword evidence="4 11" id="KW-0658">Purine biosynthesis</keyword>
<feature type="domain" description="Tetrahydrofolate dehydrogenase/cyclohydrolase NAD(P)-binding" evidence="13">
    <location>
        <begin position="135"/>
        <end position="273"/>
    </location>
</feature>
<evidence type="ECO:0000259" key="13">
    <source>
        <dbReference type="Pfam" id="PF02882"/>
    </source>
</evidence>
<proteinExistence type="inferred from homology"/>
<feature type="binding site" evidence="11">
    <location>
        <begin position="161"/>
        <end position="163"/>
    </location>
    <ligand>
        <name>NADP(+)</name>
        <dbReference type="ChEBI" id="CHEBI:58349"/>
    </ligand>
</feature>
<comment type="caution">
    <text evidence="14">The sequence shown here is derived from an EMBL/GenBank/DDBJ whole genome shotgun (WGS) entry which is preliminary data.</text>
</comment>
<evidence type="ECO:0000256" key="4">
    <source>
        <dbReference type="ARBA" id="ARBA00022755"/>
    </source>
</evidence>
<dbReference type="PROSITE" id="PS00767">
    <property type="entry name" value="THF_DHG_CYH_2"/>
    <property type="match status" value="1"/>
</dbReference>
<dbReference type="HAMAP" id="MF_01576">
    <property type="entry name" value="THF_DHG_CYH"/>
    <property type="match status" value="1"/>
</dbReference>
<dbReference type="GO" id="GO:0035999">
    <property type="term" value="P:tetrahydrofolate interconversion"/>
    <property type="evidence" value="ECO:0007669"/>
    <property type="project" value="UniProtKB-UniRule"/>
</dbReference>
<evidence type="ECO:0000256" key="3">
    <source>
        <dbReference type="ARBA" id="ARBA00022563"/>
    </source>
</evidence>
<dbReference type="EC" id="3.5.4.9" evidence="11"/>
<keyword evidence="8 11" id="KW-0368">Histidine biosynthesis</keyword>
<dbReference type="PANTHER" id="PTHR48099:SF5">
    <property type="entry name" value="C-1-TETRAHYDROFOLATE SYNTHASE, CYTOPLASMIC"/>
    <property type="match status" value="1"/>
</dbReference>
<evidence type="ECO:0000256" key="6">
    <source>
        <dbReference type="ARBA" id="ARBA00022857"/>
    </source>
</evidence>
<keyword evidence="3 11" id="KW-0554">One-carbon metabolism</keyword>
<comment type="caution">
    <text evidence="11">Lacks conserved residue(s) required for the propagation of feature annotation.</text>
</comment>
<evidence type="ECO:0000256" key="1">
    <source>
        <dbReference type="ARBA" id="ARBA00004777"/>
    </source>
</evidence>
<dbReference type="SUPFAM" id="SSF51735">
    <property type="entry name" value="NAD(P)-binding Rossmann-fold domains"/>
    <property type="match status" value="1"/>
</dbReference>
<dbReference type="InterPro" id="IPR020867">
    <property type="entry name" value="THF_DH/CycHdrlase_CS"/>
</dbReference>
<dbReference type="FunFam" id="3.40.50.10860:FF:000005">
    <property type="entry name" value="C-1-tetrahydrofolate synthase, cytoplasmic, putative"/>
    <property type="match status" value="1"/>
</dbReference>
<keyword evidence="5 11" id="KW-0378">Hydrolase</keyword>
<comment type="pathway">
    <text evidence="1 11">One-carbon metabolism; tetrahydrofolate interconversion.</text>
</comment>